<evidence type="ECO:0000313" key="3">
    <source>
        <dbReference type="Proteomes" id="UP000193834"/>
    </source>
</evidence>
<feature type="transmembrane region" description="Helical" evidence="1">
    <location>
        <begin position="6"/>
        <end position="27"/>
    </location>
</feature>
<evidence type="ECO:0000256" key="1">
    <source>
        <dbReference type="SAM" id="Phobius"/>
    </source>
</evidence>
<dbReference type="PANTHER" id="PTHR37305">
    <property type="entry name" value="INTEGRAL MEMBRANE PROTEIN-RELATED"/>
    <property type="match status" value="1"/>
</dbReference>
<feature type="transmembrane region" description="Helical" evidence="1">
    <location>
        <begin position="163"/>
        <end position="184"/>
    </location>
</feature>
<sequence>MHASWVLALFISIEGTWIEMRTFFRVWSAEWLKLSRSRIWPQMMLSAAIALLLGIVEKQEGPDVIAWQQLLGTMTMLHALLFLPLLTGIFSAMVCRFEHAGGGWKQLLVLPMSRGILYTAKFAVVCTMIMIVQLLFMAAVLLAGGFHGFGFGQLPWLMLGKSLLWGFIACLPLAALQLGVSTVWSSFAAPLALNVVFTIPNMLIVNSATYGPFYPWAQPLLAMLPRGEADFGALNLPIETIMYVIAGGFLLFFMAGFVYFQRKEV</sequence>
<dbReference type="EMBL" id="FXAZ01000002">
    <property type="protein sequence ID" value="SMG33846.1"/>
    <property type="molecule type" value="Genomic_DNA"/>
</dbReference>
<feature type="transmembrane region" description="Helical" evidence="1">
    <location>
        <begin position="241"/>
        <end position="260"/>
    </location>
</feature>
<dbReference type="Pfam" id="PF12730">
    <property type="entry name" value="ABC2_membrane_4"/>
    <property type="match status" value="1"/>
</dbReference>
<feature type="transmembrane region" description="Helical" evidence="1">
    <location>
        <begin position="191"/>
        <end position="213"/>
    </location>
</feature>
<name>A0A1X7K0W3_9BACL</name>
<feature type="transmembrane region" description="Helical" evidence="1">
    <location>
        <begin position="116"/>
        <end position="143"/>
    </location>
</feature>
<keyword evidence="1" id="KW-0812">Transmembrane</keyword>
<feature type="transmembrane region" description="Helical" evidence="1">
    <location>
        <begin position="39"/>
        <end position="56"/>
    </location>
</feature>
<dbReference type="Proteomes" id="UP000193834">
    <property type="component" value="Unassembled WGS sequence"/>
</dbReference>
<evidence type="ECO:0008006" key="4">
    <source>
        <dbReference type="Google" id="ProtNLM"/>
    </source>
</evidence>
<keyword evidence="3" id="KW-1185">Reference proteome</keyword>
<dbReference type="AlphaFoldDB" id="A0A1X7K0W3"/>
<organism evidence="2 3">
    <name type="scientific">Paenibacillus aquistagni</name>
    <dbReference type="NCBI Taxonomy" id="1852522"/>
    <lineage>
        <taxon>Bacteria</taxon>
        <taxon>Bacillati</taxon>
        <taxon>Bacillota</taxon>
        <taxon>Bacilli</taxon>
        <taxon>Bacillales</taxon>
        <taxon>Paenibacillaceae</taxon>
        <taxon>Paenibacillus</taxon>
    </lineage>
</organism>
<dbReference type="CDD" id="cd21809">
    <property type="entry name" value="ABC-2_lan_permease-like"/>
    <property type="match status" value="1"/>
</dbReference>
<accession>A0A1X7K0W3</accession>
<evidence type="ECO:0000313" key="2">
    <source>
        <dbReference type="EMBL" id="SMG33846.1"/>
    </source>
</evidence>
<keyword evidence="1" id="KW-1133">Transmembrane helix</keyword>
<proteinExistence type="predicted"/>
<dbReference type="PANTHER" id="PTHR37305:SF1">
    <property type="entry name" value="MEMBRANE PROTEIN"/>
    <property type="match status" value="1"/>
</dbReference>
<keyword evidence="1" id="KW-0472">Membrane</keyword>
<gene>
    <name evidence="2" type="ORF">SAMN06295960_1891</name>
</gene>
<dbReference type="STRING" id="1852522.SAMN06295960_1891"/>
<feature type="transmembrane region" description="Helical" evidence="1">
    <location>
        <begin position="76"/>
        <end position="95"/>
    </location>
</feature>
<protein>
    <recommendedName>
        <fullName evidence="4">ABC-2 type transport system permease protein</fullName>
    </recommendedName>
</protein>
<reference evidence="2 3" key="1">
    <citation type="submission" date="2017-04" db="EMBL/GenBank/DDBJ databases">
        <authorList>
            <person name="Afonso C.L."/>
            <person name="Miller P.J."/>
            <person name="Scott M.A."/>
            <person name="Spackman E."/>
            <person name="Goraichik I."/>
            <person name="Dimitrov K.M."/>
            <person name="Suarez D.L."/>
            <person name="Swayne D.E."/>
        </authorList>
    </citation>
    <scope>NUCLEOTIDE SEQUENCE [LARGE SCALE GENOMIC DNA]</scope>
    <source>
        <strain evidence="2 3">11</strain>
    </source>
</reference>